<feature type="compositionally biased region" description="Basic and acidic residues" evidence="1">
    <location>
        <begin position="1"/>
        <end position="22"/>
    </location>
</feature>
<dbReference type="RefSeq" id="WP_138943779.1">
    <property type="nucleotide sequence ID" value="NZ_CP045805.1"/>
</dbReference>
<keyword evidence="2" id="KW-0472">Membrane</keyword>
<reference evidence="3" key="1">
    <citation type="journal article" date="2021" name="Nat. Microbiol.">
        <title>Cocultivation of an ultrasmall environmental parasitic bacterium with lytic ability against bacteria associated with wastewater foams.</title>
        <authorList>
            <person name="Batinovic S."/>
            <person name="Rose J.J.A."/>
            <person name="Ratcliffe J."/>
            <person name="Seviour R.J."/>
            <person name="Petrovski S."/>
        </authorList>
    </citation>
    <scope>NUCLEOTIDE SEQUENCE</scope>
    <source>
        <strain evidence="3">CON44</strain>
    </source>
</reference>
<feature type="region of interest" description="Disordered" evidence="1">
    <location>
        <begin position="1"/>
        <end position="90"/>
    </location>
</feature>
<dbReference type="EMBL" id="CP045810">
    <property type="protein sequence ID" value="QHN40659.1"/>
    <property type="molecule type" value="Genomic_DNA"/>
</dbReference>
<keyword evidence="2" id="KW-1133">Transmembrane helix</keyword>
<organism evidence="3">
    <name type="scientific">Gordonia amarae</name>
    <dbReference type="NCBI Taxonomy" id="36821"/>
    <lineage>
        <taxon>Bacteria</taxon>
        <taxon>Bacillati</taxon>
        <taxon>Actinomycetota</taxon>
        <taxon>Actinomycetes</taxon>
        <taxon>Mycobacteriales</taxon>
        <taxon>Gordoniaceae</taxon>
        <taxon>Gordonia</taxon>
    </lineage>
</organism>
<dbReference type="Pfam" id="PF11350">
    <property type="entry name" value="DUF3152"/>
    <property type="match status" value="1"/>
</dbReference>
<dbReference type="SUPFAM" id="SSF55486">
    <property type="entry name" value="Metalloproteases ('zincins'), catalytic domain"/>
    <property type="match status" value="1"/>
</dbReference>
<sequence length="373" mass="40268">MSGPEEGERASWPDPAQRDPAQRDPAQGGTAQGDPERGDPAHTGPGVPGPSSGRWNRPNPDEPLRARWDPTDGGGRQRVDRGAQPGRKKQSALGRFMSAYGWRAYAIPVLTVLTVLLLVLTIKDGGGSNGGSGPTDLAARNTNINKTTTAIGAPSEQVNPDAMPAGVLPAGPPFTAQGEKVYHQVRGRTPQVGTGQVYTYTVEVEDGINAQDFGGEQAFAKMVDSTLANQRSWIGDGKVAFRRVTSDNPDLRVSLSSSGTARELCGYQIKLETSCYYPPDKRVVLNEARWVRGAHSYQGDDLLYRQYLINHEVGHGIGYEHHLPCPRNGALAPVMMQQSFGVSNKDILTFDPDIDANPSFVCKPNPWPFPDKG</sequence>
<feature type="compositionally biased region" description="Basic and acidic residues" evidence="1">
    <location>
        <begin position="59"/>
        <end position="81"/>
    </location>
</feature>
<gene>
    <name evidence="3" type="ORF">GII30_17245</name>
</gene>
<dbReference type="AlphaFoldDB" id="A0A857MH84"/>
<feature type="transmembrane region" description="Helical" evidence="2">
    <location>
        <begin position="104"/>
        <end position="122"/>
    </location>
</feature>
<dbReference type="InterPro" id="IPR022603">
    <property type="entry name" value="DUF3152"/>
</dbReference>
<name>A0A857MH84_9ACTN</name>
<protein>
    <submittedName>
        <fullName evidence="3">DUF3152 domain-containing protein</fullName>
    </submittedName>
</protein>
<keyword evidence="2" id="KW-0812">Transmembrane</keyword>
<proteinExistence type="predicted"/>
<evidence type="ECO:0000256" key="2">
    <source>
        <dbReference type="SAM" id="Phobius"/>
    </source>
</evidence>
<evidence type="ECO:0000313" key="3">
    <source>
        <dbReference type="EMBL" id="QHN40659.1"/>
    </source>
</evidence>
<accession>A0A857MH84</accession>
<evidence type="ECO:0000256" key="1">
    <source>
        <dbReference type="SAM" id="MobiDB-lite"/>
    </source>
</evidence>